<proteinExistence type="inferred from homology"/>
<dbReference type="GO" id="GO:0051301">
    <property type="term" value="P:cell division"/>
    <property type="evidence" value="ECO:0007669"/>
    <property type="project" value="UniProtKB-UniRule"/>
</dbReference>
<keyword evidence="8 9" id="KW-0137">Centromere</keyword>
<dbReference type="InterPro" id="IPR018630">
    <property type="entry name" value="Zwilch"/>
</dbReference>
<organism evidence="10">
    <name type="scientific">Zeugodacus cucurbitae</name>
    <name type="common">Melon fruit fly</name>
    <name type="synonym">Bactrocera cucurbitae</name>
    <dbReference type="NCBI Taxonomy" id="28588"/>
    <lineage>
        <taxon>Eukaryota</taxon>
        <taxon>Metazoa</taxon>
        <taxon>Ecdysozoa</taxon>
        <taxon>Arthropoda</taxon>
        <taxon>Hexapoda</taxon>
        <taxon>Insecta</taxon>
        <taxon>Pterygota</taxon>
        <taxon>Neoptera</taxon>
        <taxon>Endopterygota</taxon>
        <taxon>Diptera</taxon>
        <taxon>Brachycera</taxon>
        <taxon>Muscomorpha</taxon>
        <taxon>Tephritoidea</taxon>
        <taxon>Tephritidae</taxon>
        <taxon>Zeugodacus</taxon>
        <taxon>Zeugodacus</taxon>
    </lineage>
</organism>
<reference evidence="10" key="1">
    <citation type="submission" date="2014-11" db="EMBL/GenBank/DDBJ databases">
        <authorList>
            <person name="Geib S."/>
        </authorList>
    </citation>
    <scope>NUCLEOTIDE SEQUENCE</scope>
</reference>
<keyword evidence="3 9" id="KW-0158">Chromosome</keyword>
<evidence type="ECO:0000256" key="5">
    <source>
        <dbReference type="ARBA" id="ARBA00022776"/>
    </source>
</evidence>
<dbReference type="GO" id="GO:0034501">
    <property type="term" value="P:protein localization to kinetochore"/>
    <property type="evidence" value="ECO:0007669"/>
    <property type="project" value="UniProtKB-UniRule"/>
</dbReference>
<dbReference type="EMBL" id="GBXI01014464">
    <property type="protein sequence ID" value="JAC99827.1"/>
    <property type="molecule type" value="Transcribed_RNA"/>
</dbReference>
<keyword evidence="4 9" id="KW-0132">Cell division</keyword>
<evidence type="ECO:0000256" key="4">
    <source>
        <dbReference type="ARBA" id="ARBA00022618"/>
    </source>
</evidence>
<evidence type="ECO:0000313" key="10">
    <source>
        <dbReference type="EMBL" id="JAC99827.1"/>
    </source>
</evidence>
<dbReference type="Pfam" id="PF09817">
    <property type="entry name" value="Zwilch"/>
    <property type="match status" value="1"/>
</dbReference>
<protein>
    <recommendedName>
        <fullName evidence="9">Protein zwilch</fullName>
    </recommendedName>
</protein>
<evidence type="ECO:0000256" key="9">
    <source>
        <dbReference type="RuleBase" id="RU369076"/>
    </source>
</evidence>
<dbReference type="AlphaFoldDB" id="A0A0A1WN66"/>
<reference evidence="10" key="2">
    <citation type="journal article" date="2015" name="Gigascience">
        <title>Reconstructing a comprehensive transcriptome assembly of a white-pupal translocated strain of the pest fruit fly Bactrocera cucurbitae.</title>
        <authorList>
            <person name="Sim S.B."/>
            <person name="Calla B."/>
            <person name="Hall B."/>
            <person name="DeRego T."/>
            <person name="Geib S.M."/>
        </authorList>
    </citation>
    <scope>NUCLEOTIDE SEQUENCE</scope>
</reference>
<evidence type="ECO:0000256" key="1">
    <source>
        <dbReference type="ARBA" id="ARBA00004629"/>
    </source>
</evidence>
<dbReference type="PANTHER" id="PTHR15995:SF1">
    <property type="entry name" value="PROTEIN ZWILCH HOMOLOG"/>
    <property type="match status" value="1"/>
</dbReference>
<accession>A0A0A1WN66</accession>
<keyword evidence="6 9" id="KW-0995">Kinetochore</keyword>
<comment type="function">
    <text evidence="9">Essential component of the mitotic checkpoint, which prevents cells from prematurely exiting mitosis. Required for the assembly of the dynein-dynactin and MAD1-MAD2 complexes onto kinetochores. Its function related to the spindle assembly machinery is proposed to depend on its association in the mitotic RZZ complex.</text>
</comment>
<dbReference type="PANTHER" id="PTHR15995">
    <property type="entry name" value="PROTEIN ZWILCH HOMOLOG"/>
    <property type="match status" value="1"/>
</dbReference>
<dbReference type="Gene3D" id="1.20.58.730">
    <property type="match status" value="1"/>
</dbReference>
<dbReference type="Gene3D" id="1.10.287.1880">
    <property type="match status" value="1"/>
</dbReference>
<sequence>MSTHLANAYAFLLRAYGESYTLIYSEPPSYLSKIVGQDKCGGKVVFIYQEDRSKTDHIYASPTKLLMVKDDADKRDMDLTGSPLKDDCVVEAIEDMSLNIKIDEGNTWKMEEECQKGISIEKARYIMCKEDFQFVDRDAKGSIWILCNGADVDRTLLLQYEFSPSYFSRGIITYSGVIHVDEVNAQSIMRQHLSLKSRTSTGKVETYIENIYQIKSNISVRCCWSSTAALPSLIDLTSCEVTLRQTFRLEACNELTEDLMNQLRILTVIKNDIISYKNLDNCDAEGRSEALVYRCGCGIDIGELRESINRAVTEMAGLHEMDSAESGNECDIESVVQRIKIRRLTDLTDKLWEILKRCSSYKDLKMAFTLLFKCAAHCNIVNTPTNKNRLAEIITEVANKRLAIPCLTGTEPLELLLEIGLEKLYRDYELIFDESKICSPNDLKHKSLFDSPHNDEKGAMPNVRKSLRNAVRPDPVAMRKTLLHNKAKGDSKFDHDETVGFKNSSFDEIEVSERLAKLLQVHCALEHLLMIHVNLNLTNVYSEVCEQLLSKPLRFLDNIDENLVDEIEISLSAHDVREHLESKVPQMRRISMRSENKFREVKSTFYYNMNNICPPAVSEFFQSEDKEASKEITYYSWMYHKIKTLQ</sequence>
<gene>
    <name evidence="10" type="primary">zwilch</name>
    <name evidence="10" type="ORF">g.7975</name>
</gene>
<comment type="similarity">
    <text evidence="2 9">Belongs to the ZWILCH family.</text>
</comment>
<comment type="subunit">
    <text evidence="9">Component of the RZZ complex.</text>
</comment>
<name>A0A0A1WN66_ZEUCU</name>
<evidence type="ECO:0000256" key="8">
    <source>
        <dbReference type="ARBA" id="ARBA00023328"/>
    </source>
</evidence>
<keyword evidence="5 9" id="KW-0498">Mitosis</keyword>
<evidence type="ECO:0000256" key="7">
    <source>
        <dbReference type="ARBA" id="ARBA00023306"/>
    </source>
</evidence>
<comment type="subcellular location">
    <subcellularLocation>
        <location evidence="1 9">Chromosome</location>
        <location evidence="1 9">Centromere</location>
        <location evidence="1 9">Kinetochore</location>
    </subcellularLocation>
</comment>
<evidence type="ECO:0000256" key="3">
    <source>
        <dbReference type="ARBA" id="ARBA00022454"/>
    </source>
</evidence>
<evidence type="ECO:0000256" key="6">
    <source>
        <dbReference type="ARBA" id="ARBA00022838"/>
    </source>
</evidence>
<evidence type="ECO:0000256" key="2">
    <source>
        <dbReference type="ARBA" id="ARBA00009062"/>
    </source>
</evidence>
<dbReference type="GO" id="GO:1990423">
    <property type="term" value="C:RZZ complex"/>
    <property type="evidence" value="ECO:0007669"/>
    <property type="project" value="UniProtKB-UniRule"/>
</dbReference>
<keyword evidence="7 9" id="KW-0131">Cell cycle</keyword>
<dbReference type="GO" id="GO:0007094">
    <property type="term" value="P:mitotic spindle assembly checkpoint signaling"/>
    <property type="evidence" value="ECO:0007669"/>
    <property type="project" value="UniProtKB-UniRule"/>
</dbReference>